<name>A0A438CMR8_VITVI</name>
<dbReference type="SUPFAM" id="SSF52540">
    <property type="entry name" value="P-loop containing nucleoside triphosphate hydrolases"/>
    <property type="match status" value="1"/>
</dbReference>
<reference evidence="11 12" key="1">
    <citation type="journal article" date="2018" name="PLoS Genet.">
        <title>Population sequencing reveals clonal diversity and ancestral inbreeding in the grapevine cultivar Chardonnay.</title>
        <authorList>
            <person name="Roach M.J."/>
            <person name="Johnson D.L."/>
            <person name="Bohlmann J."/>
            <person name="van Vuuren H.J."/>
            <person name="Jones S.J."/>
            <person name="Pretorius I.S."/>
            <person name="Schmidt S.A."/>
            <person name="Borneman A.R."/>
        </authorList>
    </citation>
    <scope>NUCLEOTIDE SEQUENCE [LARGE SCALE GENOMIC DNA]</scope>
    <source>
        <strain evidence="12">cv. Chardonnay</strain>
        <tissue evidence="11">Leaf</tissue>
    </source>
</reference>
<dbReference type="AlphaFoldDB" id="A0A438CMR8"/>
<evidence type="ECO:0000256" key="1">
    <source>
        <dbReference type="ARBA" id="ARBA00022614"/>
    </source>
</evidence>
<dbReference type="Pfam" id="PF23598">
    <property type="entry name" value="LRR_14"/>
    <property type="match status" value="1"/>
</dbReference>
<evidence type="ECO:0000256" key="3">
    <source>
        <dbReference type="ARBA" id="ARBA00022741"/>
    </source>
</evidence>
<keyword evidence="3" id="KW-0547">Nucleotide-binding</keyword>
<dbReference type="InterPro" id="IPR027417">
    <property type="entry name" value="P-loop_NTPase"/>
</dbReference>
<dbReference type="Pfam" id="PF23559">
    <property type="entry name" value="WHD_DRP"/>
    <property type="match status" value="1"/>
</dbReference>
<comment type="caution">
    <text evidence="11">The sequence shown here is derived from an EMBL/GenBank/DDBJ whole genome shotgun (WGS) entry which is preliminary data.</text>
</comment>
<dbReference type="Pfam" id="PF18052">
    <property type="entry name" value="Rx_N"/>
    <property type="match status" value="1"/>
</dbReference>
<dbReference type="InterPro" id="IPR032675">
    <property type="entry name" value="LRR_dom_sf"/>
</dbReference>
<organism evidence="11 12">
    <name type="scientific">Vitis vinifera</name>
    <name type="common">Grape</name>
    <dbReference type="NCBI Taxonomy" id="29760"/>
    <lineage>
        <taxon>Eukaryota</taxon>
        <taxon>Viridiplantae</taxon>
        <taxon>Streptophyta</taxon>
        <taxon>Embryophyta</taxon>
        <taxon>Tracheophyta</taxon>
        <taxon>Spermatophyta</taxon>
        <taxon>Magnoliopsida</taxon>
        <taxon>eudicotyledons</taxon>
        <taxon>Gunneridae</taxon>
        <taxon>Pentapetalae</taxon>
        <taxon>rosids</taxon>
        <taxon>Vitales</taxon>
        <taxon>Vitaceae</taxon>
        <taxon>Viteae</taxon>
        <taxon>Vitis</taxon>
    </lineage>
</organism>
<dbReference type="InterPro" id="IPR058922">
    <property type="entry name" value="WHD_DRP"/>
</dbReference>
<evidence type="ECO:0000256" key="2">
    <source>
        <dbReference type="ARBA" id="ARBA00022737"/>
    </source>
</evidence>
<evidence type="ECO:0000313" key="12">
    <source>
        <dbReference type="Proteomes" id="UP000288805"/>
    </source>
</evidence>
<keyword evidence="1" id="KW-0433">Leucine-rich repeat</keyword>
<evidence type="ECO:0000259" key="7">
    <source>
        <dbReference type="Pfam" id="PF18052"/>
    </source>
</evidence>
<feature type="domain" description="Disease resistance R13L4/SHOC-2-like LRR" evidence="9">
    <location>
        <begin position="546"/>
        <end position="651"/>
    </location>
</feature>
<dbReference type="EMBL" id="QGNW01002171">
    <property type="protein sequence ID" value="RVW24510.1"/>
    <property type="molecule type" value="Genomic_DNA"/>
</dbReference>
<dbReference type="PANTHER" id="PTHR36766">
    <property type="entry name" value="PLANT BROAD-SPECTRUM MILDEW RESISTANCE PROTEIN RPW8"/>
    <property type="match status" value="1"/>
</dbReference>
<dbReference type="FunFam" id="3.40.50.300:FF:001091">
    <property type="entry name" value="Probable disease resistance protein At1g61300"/>
    <property type="match status" value="1"/>
</dbReference>
<dbReference type="GO" id="GO:0006952">
    <property type="term" value="P:defense response"/>
    <property type="evidence" value="ECO:0007669"/>
    <property type="project" value="UniProtKB-KW"/>
</dbReference>
<evidence type="ECO:0000259" key="8">
    <source>
        <dbReference type="Pfam" id="PF23559"/>
    </source>
</evidence>
<dbReference type="InterPro" id="IPR042197">
    <property type="entry name" value="Apaf_helical"/>
</dbReference>
<dbReference type="Gene3D" id="3.80.10.10">
    <property type="entry name" value="Ribonuclease Inhibitor"/>
    <property type="match status" value="2"/>
</dbReference>
<proteinExistence type="predicted"/>
<accession>A0A438CMR8</accession>
<evidence type="ECO:0000256" key="4">
    <source>
        <dbReference type="ARBA" id="ARBA00022821"/>
    </source>
</evidence>
<dbReference type="Gene3D" id="3.40.50.300">
    <property type="entry name" value="P-loop containing nucleotide triphosphate hydrolases"/>
    <property type="match status" value="1"/>
</dbReference>
<dbReference type="PANTHER" id="PTHR36766:SF40">
    <property type="entry name" value="DISEASE RESISTANCE PROTEIN RGA3"/>
    <property type="match status" value="1"/>
</dbReference>
<feature type="domain" description="NB-ARC" evidence="6">
    <location>
        <begin position="172"/>
        <end position="350"/>
    </location>
</feature>
<dbReference type="GO" id="GO:0051707">
    <property type="term" value="P:response to other organism"/>
    <property type="evidence" value="ECO:0007669"/>
    <property type="project" value="UniProtKB-ARBA"/>
</dbReference>
<keyword evidence="2" id="KW-0677">Repeat</keyword>
<dbReference type="Gene3D" id="1.10.10.10">
    <property type="entry name" value="Winged helix-like DNA-binding domain superfamily/Winged helix DNA-binding domain"/>
    <property type="match status" value="1"/>
</dbReference>
<keyword evidence="4" id="KW-0611">Plant defense</keyword>
<dbReference type="Proteomes" id="UP000288805">
    <property type="component" value="Unassembled WGS sequence"/>
</dbReference>
<feature type="domain" description="Disease resistance protein winged helix" evidence="8">
    <location>
        <begin position="431"/>
        <end position="499"/>
    </location>
</feature>
<feature type="domain" description="Disease resistance N-terminal" evidence="7">
    <location>
        <begin position="14"/>
        <end position="100"/>
    </location>
</feature>
<dbReference type="Gene3D" id="1.10.8.430">
    <property type="entry name" value="Helical domain of apoptotic protease-activating factors"/>
    <property type="match status" value="1"/>
</dbReference>
<dbReference type="Gene3D" id="1.20.5.4130">
    <property type="match status" value="1"/>
</dbReference>
<evidence type="ECO:0000259" key="9">
    <source>
        <dbReference type="Pfam" id="PF23598"/>
    </source>
</evidence>
<dbReference type="Pfam" id="PF00931">
    <property type="entry name" value="NB-ARC"/>
    <property type="match status" value="1"/>
</dbReference>
<keyword evidence="5" id="KW-0067">ATP-binding</keyword>
<dbReference type="PRINTS" id="PR00364">
    <property type="entry name" value="DISEASERSIST"/>
</dbReference>
<dbReference type="Pfam" id="PF25019">
    <property type="entry name" value="LRR_R13L1-DRL21"/>
    <property type="match status" value="1"/>
</dbReference>
<dbReference type="InterPro" id="IPR041118">
    <property type="entry name" value="Rx_N"/>
</dbReference>
<evidence type="ECO:0000256" key="5">
    <source>
        <dbReference type="ARBA" id="ARBA00022840"/>
    </source>
</evidence>
<dbReference type="InterPro" id="IPR036388">
    <property type="entry name" value="WH-like_DNA-bd_sf"/>
</dbReference>
<dbReference type="InterPro" id="IPR055414">
    <property type="entry name" value="LRR_R13L4/SHOC2-like"/>
</dbReference>
<evidence type="ECO:0000313" key="11">
    <source>
        <dbReference type="EMBL" id="RVW24510.1"/>
    </source>
</evidence>
<dbReference type="GO" id="GO:0043531">
    <property type="term" value="F:ADP binding"/>
    <property type="evidence" value="ECO:0007669"/>
    <property type="project" value="InterPro"/>
</dbReference>
<feature type="domain" description="R13L1/DRL21-like LRR repeat region" evidence="10">
    <location>
        <begin position="686"/>
        <end position="809"/>
    </location>
</feature>
<dbReference type="InterPro" id="IPR056789">
    <property type="entry name" value="LRR_R13L1-DRL21"/>
</dbReference>
<evidence type="ECO:0000259" key="6">
    <source>
        <dbReference type="Pfam" id="PF00931"/>
    </source>
</evidence>
<dbReference type="InterPro" id="IPR002182">
    <property type="entry name" value="NB-ARC"/>
</dbReference>
<dbReference type="FunFam" id="1.10.10.10:FF:000322">
    <property type="entry name" value="Probable disease resistance protein At1g63360"/>
    <property type="match status" value="1"/>
</dbReference>
<gene>
    <name evidence="11" type="primary">RPPL1_225</name>
    <name evidence="11" type="ORF">CK203_090876</name>
</gene>
<evidence type="ECO:0000259" key="10">
    <source>
        <dbReference type="Pfam" id="PF25019"/>
    </source>
</evidence>
<protein>
    <submittedName>
        <fullName evidence="11">Putative disease resistance RPP13-like protein 1</fullName>
    </submittedName>
</protein>
<dbReference type="SUPFAM" id="SSF52058">
    <property type="entry name" value="L domain-like"/>
    <property type="match status" value="2"/>
</dbReference>
<sequence>MALVGEALLTASIQVLLEKMASPEVLSFFGGQKLNAALLNKLKITLLTVHAVLNDAEVKQSENPAIKEWLHELKDAAYDAEDLLEEIATEALRCTKESDSQTSGTLVWNAISTSLNPFGDGVESRVEEIFDRLEFLAQKKDALGLKEVVGKKLAKRWPSTSVVDESGIYGREGSKEEIIDMLLSDNASGHVKTVIAIVGMGGIGKTALAQLLYNDERVKSYFDMKAWVCVSEEFDLFKITKTILEAINGAAFSCTRDVNDLNLLQVELRESLIGRKILIVLDDVWNESYNNWDMLQTPLKVGASDSKFIVTTRNANVALTMRAHHTHHLEQLCFEDSWRLFTKHAFENEDPGAHPKLEAIAKEIVQKCQGLPLSIKTLGGLLHYKMDEKEWDNILRSEMWDLPSDELLPTLRLSYYHLPSNLKRCFAYCAIFPKGYQFRKRGLILSWMAEGFLQQPKSKKRMEEIGDWYFHELLTRSFFHKSSSRDSCFEMHDLINDMAQHVSGDFCTRCSEDKMNDVYKKTRHFSYLVSEYDSFEKFETLVEVKCLRTFFKLQPLFMQSCLSNRVLNDVIPNIRCLRVLSLCGYWIVDLPDSMGNLKCLRLLNLSHTPIKRLPESVCSLYNLQIILLSNCRCLCELPRGLTKLINLRYLRIRDSGIKEMPDHIGQLRNLQELSRFIVGQTSGRRIGELRGLSEIRGRLHISELQNVVCGMDALEANLKDKKYVDDLVLEWKSNSDVLQNGIDIVNNLQPHENVQRLTVDSYGGTRFPDWLGDHLFLNMVFLNLKNCQHCSSLPSLGQLSSLKHLYISGVHGIERVGTDFYVNNSSSVKPFTSLETLVIEKMRQWKEWVSFGGGEGGAFPHLQVLCIRHCPNLTGEVPCQLPSLTKLEICGCQQLVASVARVSAIRELKILNCGQVLFGSPPYDFTHLQTLEIEISDISQWKELPQGLRGLTILKCFSVESLLEGIMQNNTCLQHLTLKRCCLSRSLCRCCLPTALKSISISRCRRLHFLLPEFLKCHHPFLERLCIEGGYCRSISAFSFGIFPKLTRLEINGIEGLESLSISISEGSLPALDILKIHNCHDLVSIEFPTFELTHYESIHCRKLKSLMCSLGSFEKLILRDCPLLLFPVRGSVSSINSLRIDECDKLTPQVEWGLQGLASLAQFSIRCGCQDLVSFPKEGLLPSTLTSLVIESLPNLKSLDGKGLQLLTSLQKLHIDDCQNLQSLPKEGLPISISFLKISNCPLLKNRCQFWKGEDWQRIAHIPRIVVDDQVL</sequence>
<dbReference type="GO" id="GO:0005524">
    <property type="term" value="F:ATP binding"/>
    <property type="evidence" value="ECO:0007669"/>
    <property type="project" value="UniProtKB-KW"/>
</dbReference>